<accession>A0A917F166</accession>
<dbReference type="EC" id="3.1.1.-" evidence="3"/>
<dbReference type="Gene3D" id="3.40.50.1820">
    <property type="entry name" value="alpha/beta hydrolase"/>
    <property type="match status" value="1"/>
</dbReference>
<dbReference type="InterPro" id="IPR050309">
    <property type="entry name" value="Type-B_Carboxylest/Lipase"/>
</dbReference>
<dbReference type="RefSeq" id="WP_188679537.1">
    <property type="nucleotide sequence ID" value="NZ_BMGP01000005.1"/>
</dbReference>
<evidence type="ECO:0000259" key="4">
    <source>
        <dbReference type="Pfam" id="PF00135"/>
    </source>
</evidence>
<evidence type="ECO:0000313" key="6">
    <source>
        <dbReference type="Proteomes" id="UP000598775"/>
    </source>
</evidence>
<comment type="caution">
    <text evidence="5">The sequence shown here is derived from an EMBL/GenBank/DDBJ whole genome shotgun (WGS) entry which is preliminary data.</text>
</comment>
<dbReference type="Pfam" id="PF00135">
    <property type="entry name" value="COesterase"/>
    <property type="match status" value="1"/>
</dbReference>
<dbReference type="InterPro" id="IPR002018">
    <property type="entry name" value="CarbesteraseB"/>
</dbReference>
<evidence type="ECO:0000256" key="3">
    <source>
        <dbReference type="RuleBase" id="RU361235"/>
    </source>
</evidence>
<reference evidence="5 6" key="1">
    <citation type="journal article" date="2014" name="Int. J. Syst. Evol. Microbiol.">
        <title>Complete genome sequence of Corynebacterium casei LMG S-19264T (=DSM 44701T), isolated from a smear-ripened cheese.</title>
        <authorList>
            <consortium name="US DOE Joint Genome Institute (JGI-PGF)"/>
            <person name="Walter F."/>
            <person name="Albersmeier A."/>
            <person name="Kalinowski J."/>
            <person name="Ruckert C."/>
        </authorList>
    </citation>
    <scope>NUCLEOTIDE SEQUENCE [LARGE SCALE GENOMIC DNA]</scope>
    <source>
        <strain evidence="5 6">CGMCC 1.12976</strain>
    </source>
</reference>
<feature type="domain" description="Carboxylesterase type B" evidence="4">
    <location>
        <begin position="5"/>
        <end position="452"/>
    </location>
</feature>
<keyword evidence="2 3" id="KW-0378">Hydrolase</keyword>
<evidence type="ECO:0000313" key="5">
    <source>
        <dbReference type="EMBL" id="GGF34688.1"/>
    </source>
</evidence>
<dbReference type="Proteomes" id="UP000598775">
    <property type="component" value="Unassembled WGS sequence"/>
</dbReference>
<protein>
    <recommendedName>
        <fullName evidence="3">Carboxylic ester hydrolase</fullName>
        <ecNumber evidence="3">3.1.1.-</ecNumber>
    </recommendedName>
</protein>
<name>A0A917F166_9MICO</name>
<keyword evidence="6" id="KW-1185">Reference proteome</keyword>
<gene>
    <name evidence="5" type="ORF">GCM10011399_29770</name>
</gene>
<evidence type="ECO:0000256" key="2">
    <source>
        <dbReference type="ARBA" id="ARBA00022801"/>
    </source>
</evidence>
<dbReference type="PROSITE" id="PS00122">
    <property type="entry name" value="CARBOXYLESTERASE_B_1"/>
    <property type="match status" value="1"/>
</dbReference>
<dbReference type="GO" id="GO:0016787">
    <property type="term" value="F:hydrolase activity"/>
    <property type="evidence" value="ECO:0007669"/>
    <property type="project" value="UniProtKB-KW"/>
</dbReference>
<dbReference type="EMBL" id="BMGP01000005">
    <property type="protein sequence ID" value="GGF34688.1"/>
    <property type="molecule type" value="Genomic_DNA"/>
</dbReference>
<evidence type="ECO:0000256" key="1">
    <source>
        <dbReference type="ARBA" id="ARBA00005964"/>
    </source>
</evidence>
<dbReference type="InterPro" id="IPR019826">
    <property type="entry name" value="Carboxylesterase_B_AS"/>
</dbReference>
<proteinExistence type="inferred from homology"/>
<comment type="similarity">
    <text evidence="1 3">Belongs to the type-B carboxylesterase/lipase family.</text>
</comment>
<sequence length="481" mass="51216">MKVKDDIVAVSSGEIQGVSENGISRYLGVPYAAAPVGDLRFALPQPHPGWSGVRDATSFGATAPQARWADNILDDVFPTVVVPGDEYLNVNVWTPDGASALPVMVWVHGGALSHGSIVLDSYDGTTFARDGVVYVSISYRLGTEGFSVLDGASNNLGLADVIAAARWVKAEIGAFGGDPDNITLFGESGGSILIGNILALPDVAEICTRMILESGLPRAETVEQGRQITVETAAVLGVEPTRDAFAAFSQAELVKAQEEVTAQQSPLTGGAHFTIVNDGQIVPDDPSALVATGPATAIPILLGTTTEEANLWVLTTPTKDMTAEQLDETLVRYRISPETAAVYRANRPDASPAVLLSAILSDLLMRLGTNRLADARLANGATTHVFEFAWPSPVHNLGAAHATELGFVFDRLLSDDFVRLTGADAPQQVADDMHAAWIAFAKTGDPGWQRWNETRPVYTFDAPRSGVTYAPRDDERSAWNH</sequence>
<dbReference type="InterPro" id="IPR029058">
    <property type="entry name" value="AB_hydrolase_fold"/>
</dbReference>
<organism evidence="5 6">
    <name type="scientific">Subtercola lobariae</name>
    <dbReference type="NCBI Taxonomy" id="1588641"/>
    <lineage>
        <taxon>Bacteria</taxon>
        <taxon>Bacillati</taxon>
        <taxon>Actinomycetota</taxon>
        <taxon>Actinomycetes</taxon>
        <taxon>Micrococcales</taxon>
        <taxon>Microbacteriaceae</taxon>
        <taxon>Subtercola</taxon>
    </lineage>
</organism>
<dbReference type="AlphaFoldDB" id="A0A917F166"/>
<dbReference type="PANTHER" id="PTHR11559">
    <property type="entry name" value="CARBOXYLESTERASE"/>
    <property type="match status" value="1"/>
</dbReference>
<dbReference type="SUPFAM" id="SSF53474">
    <property type="entry name" value="alpha/beta-Hydrolases"/>
    <property type="match status" value="1"/>
</dbReference>